<keyword evidence="3" id="KW-0460">Magnesium</keyword>
<sequence>MNAPKIGSWVEVQSYKHNGTLHRVWEETMILQSTKKFYIGVNDKTKVTEYDGYTWRTKEPAVCYFHSNYWFNVIGTVRTDGVHYYCNMSSPILYDQGALKYIDYDLDIKVYPDMTIKLLDEDEYELHKEQMNYPEIIERILFEQIDILKQMIYQKKGPFVPGFLDYWYERFLTYRS</sequence>
<keyword evidence="2" id="KW-0378">Hydrolase</keyword>
<dbReference type="InterPro" id="IPR035930">
    <property type="entry name" value="FomD-like_sf"/>
</dbReference>
<dbReference type="RefSeq" id="WP_146937386.1">
    <property type="nucleotide sequence ID" value="NZ_BJXW01000014.1"/>
</dbReference>
<dbReference type="Proteomes" id="UP000321491">
    <property type="component" value="Unassembled WGS sequence"/>
</dbReference>
<dbReference type="Pfam" id="PF04167">
    <property type="entry name" value="DUF402"/>
    <property type="match status" value="1"/>
</dbReference>
<dbReference type="NCBIfam" id="NF010183">
    <property type="entry name" value="PRK13662.1"/>
    <property type="match status" value="1"/>
</dbReference>
<gene>
    <name evidence="5" type="ORF">CQU01_15480</name>
</gene>
<evidence type="ECO:0000313" key="5">
    <source>
        <dbReference type="EMBL" id="GEN31310.1"/>
    </source>
</evidence>
<name>A0A511UXF0_9BACI</name>
<evidence type="ECO:0000256" key="2">
    <source>
        <dbReference type="ARBA" id="ARBA00022801"/>
    </source>
</evidence>
<dbReference type="EMBL" id="BJXW01000014">
    <property type="protein sequence ID" value="GEN31310.1"/>
    <property type="molecule type" value="Genomic_DNA"/>
</dbReference>
<keyword evidence="1" id="KW-0479">Metal-binding</keyword>
<dbReference type="PIRSF" id="PIRSF028345">
    <property type="entry name" value="UCP028345"/>
    <property type="match status" value="1"/>
</dbReference>
<proteinExistence type="predicted"/>
<dbReference type="InterPro" id="IPR007295">
    <property type="entry name" value="DUF402"/>
</dbReference>
<comment type="caution">
    <text evidence="5">The sequence shown here is derived from an EMBL/GenBank/DDBJ whole genome shotgun (WGS) entry which is preliminary data.</text>
</comment>
<organism evidence="5 6">
    <name type="scientific">Cerasibacillus quisquiliarum</name>
    <dbReference type="NCBI Taxonomy" id="227865"/>
    <lineage>
        <taxon>Bacteria</taxon>
        <taxon>Bacillati</taxon>
        <taxon>Bacillota</taxon>
        <taxon>Bacilli</taxon>
        <taxon>Bacillales</taxon>
        <taxon>Bacillaceae</taxon>
        <taxon>Cerasibacillus</taxon>
    </lineage>
</organism>
<keyword evidence="6" id="KW-1185">Reference proteome</keyword>
<dbReference type="SUPFAM" id="SSF159234">
    <property type="entry name" value="FomD-like"/>
    <property type="match status" value="1"/>
</dbReference>
<dbReference type="PANTHER" id="PTHR39159:SF1">
    <property type="entry name" value="UPF0374 PROTEIN YGAC"/>
    <property type="match status" value="1"/>
</dbReference>
<evidence type="ECO:0000259" key="4">
    <source>
        <dbReference type="Pfam" id="PF04167"/>
    </source>
</evidence>
<dbReference type="PANTHER" id="PTHR39159">
    <property type="match status" value="1"/>
</dbReference>
<evidence type="ECO:0000313" key="6">
    <source>
        <dbReference type="Proteomes" id="UP000321491"/>
    </source>
</evidence>
<dbReference type="AlphaFoldDB" id="A0A511UXF0"/>
<dbReference type="InterPro" id="IPR050212">
    <property type="entry name" value="Ntdp-like"/>
</dbReference>
<dbReference type="GO" id="GO:0016787">
    <property type="term" value="F:hydrolase activity"/>
    <property type="evidence" value="ECO:0007669"/>
    <property type="project" value="UniProtKB-KW"/>
</dbReference>
<dbReference type="Gene3D" id="2.40.380.10">
    <property type="entry name" value="FomD-like"/>
    <property type="match status" value="1"/>
</dbReference>
<dbReference type="OrthoDB" id="1645325at2"/>
<protein>
    <submittedName>
        <fullName evidence="5">UPF0374 protein</fullName>
    </submittedName>
</protein>
<accession>A0A511UXF0</accession>
<dbReference type="GO" id="GO:0046872">
    <property type="term" value="F:metal ion binding"/>
    <property type="evidence" value="ECO:0007669"/>
    <property type="project" value="UniProtKB-KW"/>
</dbReference>
<evidence type="ECO:0000256" key="3">
    <source>
        <dbReference type="ARBA" id="ARBA00022842"/>
    </source>
</evidence>
<reference evidence="5 6" key="1">
    <citation type="submission" date="2019-07" db="EMBL/GenBank/DDBJ databases">
        <title>Whole genome shotgun sequence of Cerasibacillus quisquiliarum NBRC 102429.</title>
        <authorList>
            <person name="Hosoyama A."/>
            <person name="Uohara A."/>
            <person name="Ohji S."/>
            <person name="Ichikawa N."/>
        </authorList>
    </citation>
    <scope>NUCLEOTIDE SEQUENCE [LARGE SCALE GENOMIC DNA]</scope>
    <source>
        <strain evidence="5 6">NBRC 102429</strain>
    </source>
</reference>
<evidence type="ECO:0000256" key="1">
    <source>
        <dbReference type="ARBA" id="ARBA00022723"/>
    </source>
</evidence>
<dbReference type="InterPro" id="IPR016882">
    <property type="entry name" value="SA1684"/>
</dbReference>
<feature type="domain" description="DUF402" evidence="4">
    <location>
        <begin position="18"/>
        <end position="156"/>
    </location>
</feature>